<dbReference type="Pfam" id="PF00078">
    <property type="entry name" value="RVT_1"/>
    <property type="match status" value="1"/>
</dbReference>
<dbReference type="CDD" id="cd01651">
    <property type="entry name" value="RT_G2_intron"/>
    <property type="match status" value="1"/>
</dbReference>
<name>A0A0E2HS88_9FIRM</name>
<dbReference type="Proteomes" id="UP000013085">
    <property type="component" value="Unassembled WGS sequence"/>
</dbReference>
<dbReference type="AlphaFoldDB" id="A0A0E2HS88"/>
<dbReference type="PATRIC" id="fig|999408.3.peg.1398"/>
<evidence type="ECO:0000313" key="2">
    <source>
        <dbReference type="EMBL" id="ENZ18264.1"/>
    </source>
</evidence>
<dbReference type="PANTHER" id="PTHR34047:SF8">
    <property type="entry name" value="PROTEIN YKFC"/>
    <property type="match status" value="1"/>
</dbReference>
<reference evidence="2 3" key="1">
    <citation type="submission" date="2013-01" db="EMBL/GenBank/DDBJ databases">
        <title>The Genome Sequence of Clostridium clostridioforme 90A8.</title>
        <authorList>
            <consortium name="The Broad Institute Genome Sequencing Platform"/>
            <person name="Earl A."/>
            <person name="Ward D."/>
            <person name="Feldgarden M."/>
            <person name="Gevers D."/>
            <person name="Courvalin P."/>
            <person name="Lambert T."/>
            <person name="Walker B."/>
            <person name="Young S.K."/>
            <person name="Zeng Q."/>
            <person name="Gargeya S."/>
            <person name="Fitzgerald M."/>
            <person name="Haas B."/>
            <person name="Abouelleil A."/>
            <person name="Alvarado L."/>
            <person name="Arachchi H.M."/>
            <person name="Berlin A.M."/>
            <person name="Chapman S.B."/>
            <person name="Dewar J."/>
            <person name="Goldberg J."/>
            <person name="Griggs A."/>
            <person name="Gujja S."/>
            <person name="Hansen M."/>
            <person name="Howarth C."/>
            <person name="Imamovic A."/>
            <person name="Larimer J."/>
            <person name="McCowan C."/>
            <person name="Murphy C."/>
            <person name="Neiman D."/>
            <person name="Pearson M."/>
            <person name="Priest M."/>
            <person name="Roberts A."/>
            <person name="Saif S."/>
            <person name="Shea T."/>
            <person name="Sisk P."/>
            <person name="Sykes S."/>
            <person name="Wortman J."/>
            <person name="Nusbaum C."/>
            <person name="Birren B."/>
        </authorList>
    </citation>
    <scope>NUCLEOTIDE SEQUENCE [LARGE SCALE GENOMIC DNA]</scope>
    <source>
        <strain evidence="2 3">90A8</strain>
    </source>
</reference>
<dbReference type="SUPFAM" id="SSF56672">
    <property type="entry name" value="DNA/RNA polymerases"/>
    <property type="match status" value="1"/>
</dbReference>
<dbReference type="PANTHER" id="PTHR34047">
    <property type="entry name" value="NUCLEAR INTRON MATURASE 1, MITOCHONDRIAL-RELATED"/>
    <property type="match status" value="1"/>
</dbReference>
<feature type="domain" description="Reverse transcriptase" evidence="1">
    <location>
        <begin position="51"/>
        <end position="168"/>
    </location>
</feature>
<dbReference type="InterPro" id="IPR051083">
    <property type="entry name" value="GrpII_Intron_Splice-Mob/Def"/>
</dbReference>
<accession>A0A0E2HS88</accession>
<evidence type="ECO:0000313" key="3">
    <source>
        <dbReference type="Proteomes" id="UP000013085"/>
    </source>
</evidence>
<gene>
    <name evidence="2" type="ORF">HMPREF1090_01307</name>
</gene>
<dbReference type="InterPro" id="IPR000477">
    <property type="entry name" value="RT_dom"/>
</dbReference>
<dbReference type="InterPro" id="IPR043502">
    <property type="entry name" value="DNA/RNA_pol_sf"/>
</dbReference>
<proteinExistence type="predicted"/>
<protein>
    <recommendedName>
        <fullName evidence="1">Reverse transcriptase domain-containing protein</fullName>
    </recommendedName>
</protein>
<dbReference type="PROSITE" id="PS50878">
    <property type="entry name" value="RT_POL"/>
    <property type="match status" value="1"/>
</dbReference>
<sequence length="168" mass="19237">MDTSSLMEQILSRDNLNAAYLQVVRNKGAEGVDGMKYTELKGHLEKNGEIIREQLRTRKYTPQPVRRVEIPKPDGGVRNLGVPTVTDRFVQQAIAQVLTPVYEEQFHDHSYGFRPNRCAQQAIITALDRMNDGYDWIVDIDLEKFFDTVNHDKLMTLMGKTIKDGEVI</sequence>
<dbReference type="EMBL" id="AGYR01000011">
    <property type="protein sequence ID" value="ENZ18264.1"/>
    <property type="molecule type" value="Genomic_DNA"/>
</dbReference>
<comment type="caution">
    <text evidence="2">The sequence shown here is derived from an EMBL/GenBank/DDBJ whole genome shotgun (WGS) entry which is preliminary data.</text>
</comment>
<evidence type="ECO:0000259" key="1">
    <source>
        <dbReference type="PROSITE" id="PS50878"/>
    </source>
</evidence>
<organism evidence="2 3">
    <name type="scientific">[Clostridium] clostridioforme 90A8</name>
    <dbReference type="NCBI Taxonomy" id="999408"/>
    <lineage>
        <taxon>Bacteria</taxon>
        <taxon>Bacillati</taxon>
        <taxon>Bacillota</taxon>
        <taxon>Clostridia</taxon>
        <taxon>Lachnospirales</taxon>
        <taxon>Lachnospiraceae</taxon>
        <taxon>Enterocloster</taxon>
    </lineage>
</organism>
<dbReference type="HOGENOM" id="CLU_013584_7_4_9"/>